<sequence length="307" mass="33957">MGVGDHNIKTIQETVKAQIVVRGSAMHLDGSKDDIKLIELVVNEMMLTINNKGFVEPEDIRDYLASLKNGEPSTMNGNSEEPVVLYTHKGSVNARTGGQKKYLEAVKENDIVFAIGPAGTGKTYQAVAMAVSALKSRAVDRIIITRPAVEAGERLGFLPGDLKEKVDPYLTPLYDALNDMIPHDKLKIYLDQRTIEIAPLAYMRGRTLHNSFIILDEAQNATPMQMKMFLTRLGVTSKAIITGDVTQIDLPIHDRSGLIDATNILKKVDGISFVHFDETDVVRHTLVKNIIKAYAKSDTKTKKVKKD</sequence>
<dbReference type="InterPro" id="IPR003714">
    <property type="entry name" value="PhoH"/>
</dbReference>
<dbReference type="PANTHER" id="PTHR30473:SF1">
    <property type="entry name" value="PHOH-LIKE PROTEIN"/>
    <property type="match status" value="1"/>
</dbReference>
<evidence type="ECO:0000313" key="8">
    <source>
        <dbReference type="EMBL" id="SVB62608.1"/>
    </source>
</evidence>
<dbReference type="Pfam" id="PF02562">
    <property type="entry name" value="PhoH"/>
    <property type="match status" value="1"/>
</dbReference>
<dbReference type="InterPro" id="IPR051451">
    <property type="entry name" value="PhoH2-like"/>
</dbReference>
<dbReference type="PANTHER" id="PTHR30473">
    <property type="entry name" value="PROTEIN PHOH"/>
    <property type="match status" value="1"/>
</dbReference>
<dbReference type="Gene3D" id="3.40.50.300">
    <property type="entry name" value="P-loop containing nucleotide triphosphate hydrolases"/>
    <property type="match status" value="1"/>
</dbReference>
<dbReference type="SUPFAM" id="SSF52540">
    <property type="entry name" value="P-loop containing nucleoside triphosphate hydrolases"/>
    <property type="match status" value="1"/>
</dbReference>
<gene>
    <name evidence="8" type="ORF">METZ01_LOCUS215462</name>
</gene>
<evidence type="ECO:0000256" key="5">
    <source>
        <dbReference type="ARBA" id="ARBA00022840"/>
    </source>
</evidence>
<evidence type="ECO:0000259" key="7">
    <source>
        <dbReference type="Pfam" id="PF02562"/>
    </source>
</evidence>
<keyword evidence="4" id="KW-0547">Nucleotide-binding</keyword>
<name>A0A382FHP2_9ZZZZ</name>
<keyword evidence="5" id="KW-0067">ATP-binding</keyword>
<dbReference type="GO" id="GO:0005524">
    <property type="term" value="F:ATP binding"/>
    <property type="evidence" value="ECO:0007669"/>
    <property type="project" value="UniProtKB-KW"/>
</dbReference>
<reference evidence="8" key="1">
    <citation type="submission" date="2018-05" db="EMBL/GenBank/DDBJ databases">
        <authorList>
            <person name="Lanie J.A."/>
            <person name="Ng W.-L."/>
            <person name="Kazmierczak K.M."/>
            <person name="Andrzejewski T.M."/>
            <person name="Davidsen T.M."/>
            <person name="Wayne K.J."/>
            <person name="Tettelin H."/>
            <person name="Glass J.I."/>
            <person name="Rusch D."/>
            <person name="Podicherti R."/>
            <person name="Tsui H.-C.T."/>
            <person name="Winkler M.E."/>
        </authorList>
    </citation>
    <scope>NUCLEOTIDE SEQUENCE</scope>
</reference>
<evidence type="ECO:0000256" key="2">
    <source>
        <dbReference type="ARBA" id="ARBA00010393"/>
    </source>
</evidence>
<accession>A0A382FHP2</accession>
<dbReference type="FunFam" id="3.40.50.300:FF:000013">
    <property type="entry name" value="PhoH family ATPase"/>
    <property type="match status" value="1"/>
</dbReference>
<proteinExistence type="inferred from homology"/>
<evidence type="ECO:0000256" key="1">
    <source>
        <dbReference type="ARBA" id="ARBA00004496"/>
    </source>
</evidence>
<dbReference type="EMBL" id="UINC01050071">
    <property type="protein sequence ID" value="SVB62608.1"/>
    <property type="molecule type" value="Genomic_DNA"/>
</dbReference>
<protein>
    <recommendedName>
        <fullName evidence="6">PhoH-like protein</fullName>
    </recommendedName>
</protein>
<dbReference type="InterPro" id="IPR027417">
    <property type="entry name" value="P-loop_NTPase"/>
</dbReference>
<organism evidence="8">
    <name type="scientific">marine metagenome</name>
    <dbReference type="NCBI Taxonomy" id="408172"/>
    <lineage>
        <taxon>unclassified sequences</taxon>
        <taxon>metagenomes</taxon>
        <taxon>ecological metagenomes</taxon>
    </lineage>
</organism>
<dbReference type="AlphaFoldDB" id="A0A382FHP2"/>
<evidence type="ECO:0000256" key="4">
    <source>
        <dbReference type="ARBA" id="ARBA00022741"/>
    </source>
</evidence>
<dbReference type="GO" id="GO:0005829">
    <property type="term" value="C:cytosol"/>
    <property type="evidence" value="ECO:0007669"/>
    <property type="project" value="TreeGrafter"/>
</dbReference>
<keyword evidence="3" id="KW-0963">Cytoplasm</keyword>
<evidence type="ECO:0000256" key="3">
    <source>
        <dbReference type="ARBA" id="ARBA00022490"/>
    </source>
</evidence>
<feature type="domain" description="PhoH-like protein" evidence="7">
    <location>
        <begin position="92"/>
        <end position="294"/>
    </location>
</feature>
<evidence type="ECO:0000256" key="6">
    <source>
        <dbReference type="ARBA" id="ARBA00039970"/>
    </source>
</evidence>
<comment type="subcellular location">
    <subcellularLocation>
        <location evidence="1">Cytoplasm</location>
    </subcellularLocation>
</comment>
<comment type="similarity">
    <text evidence="2">Belongs to the PhoH family.</text>
</comment>